<dbReference type="PANTHER" id="PTHR34835">
    <property type="entry name" value="OS07G0283600 PROTEIN-RELATED"/>
    <property type="match status" value="1"/>
</dbReference>
<organism evidence="1 2">
    <name type="scientific">Aegilops tauschii subsp. strangulata</name>
    <name type="common">Goatgrass</name>
    <dbReference type="NCBI Taxonomy" id="200361"/>
    <lineage>
        <taxon>Eukaryota</taxon>
        <taxon>Viridiplantae</taxon>
        <taxon>Streptophyta</taxon>
        <taxon>Embryophyta</taxon>
        <taxon>Tracheophyta</taxon>
        <taxon>Spermatophyta</taxon>
        <taxon>Magnoliopsida</taxon>
        <taxon>Liliopsida</taxon>
        <taxon>Poales</taxon>
        <taxon>Poaceae</taxon>
        <taxon>BOP clade</taxon>
        <taxon>Pooideae</taxon>
        <taxon>Triticodae</taxon>
        <taxon>Triticeae</taxon>
        <taxon>Triticinae</taxon>
        <taxon>Aegilops</taxon>
    </lineage>
</organism>
<protein>
    <submittedName>
        <fullName evidence="1">Uncharacterized protein</fullName>
    </submittedName>
</protein>
<proteinExistence type="predicted"/>
<reference evidence="1" key="5">
    <citation type="journal article" date="2021" name="G3 (Bethesda)">
        <title>Aegilops tauschii genome assembly Aet v5.0 features greater sequence contiguity and improved annotation.</title>
        <authorList>
            <person name="Wang L."/>
            <person name="Zhu T."/>
            <person name="Rodriguez J.C."/>
            <person name="Deal K.R."/>
            <person name="Dubcovsky J."/>
            <person name="McGuire P.E."/>
            <person name="Lux T."/>
            <person name="Spannagl M."/>
            <person name="Mayer K.F.X."/>
            <person name="Baldrich P."/>
            <person name="Meyers B.C."/>
            <person name="Huo N."/>
            <person name="Gu Y.Q."/>
            <person name="Zhou H."/>
            <person name="Devos K.M."/>
            <person name="Bennetzen J.L."/>
            <person name="Unver T."/>
            <person name="Budak H."/>
            <person name="Gulick P.J."/>
            <person name="Galiba G."/>
            <person name="Kalapos B."/>
            <person name="Nelson D.R."/>
            <person name="Li P."/>
            <person name="You F.M."/>
            <person name="Luo M.C."/>
            <person name="Dvorak J."/>
        </authorList>
    </citation>
    <scope>NUCLEOTIDE SEQUENCE [LARGE SCALE GENOMIC DNA]</scope>
    <source>
        <strain evidence="1">cv. AL8/78</strain>
    </source>
</reference>
<dbReference type="STRING" id="200361.A0A453CGF7"/>
<reference evidence="1" key="4">
    <citation type="submission" date="2019-03" db="UniProtKB">
        <authorList>
            <consortium name="EnsemblPlants"/>
        </authorList>
    </citation>
    <scope>IDENTIFICATION</scope>
</reference>
<dbReference type="Proteomes" id="UP000015105">
    <property type="component" value="Chromosome 2D"/>
</dbReference>
<dbReference type="PANTHER" id="PTHR34835:SF60">
    <property type="entry name" value="OS10G0490300 PROTEIN"/>
    <property type="match status" value="1"/>
</dbReference>
<reference evidence="2" key="1">
    <citation type="journal article" date="2014" name="Science">
        <title>Ancient hybridizations among the ancestral genomes of bread wheat.</title>
        <authorList>
            <consortium name="International Wheat Genome Sequencing Consortium,"/>
            <person name="Marcussen T."/>
            <person name="Sandve S.R."/>
            <person name="Heier L."/>
            <person name="Spannagl M."/>
            <person name="Pfeifer M."/>
            <person name="Jakobsen K.S."/>
            <person name="Wulff B.B."/>
            <person name="Steuernagel B."/>
            <person name="Mayer K.F."/>
            <person name="Olsen O.A."/>
        </authorList>
    </citation>
    <scope>NUCLEOTIDE SEQUENCE [LARGE SCALE GENOMIC DNA]</scope>
    <source>
        <strain evidence="2">cv. AL8/78</strain>
    </source>
</reference>
<reference evidence="1" key="3">
    <citation type="journal article" date="2017" name="Nature">
        <title>Genome sequence of the progenitor of the wheat D genome Aegilops tauschii.</title>
        <authorList>
            <person name="Luo M.C."/>
            <person name="Gu Y.Q."/>
            <person name="Puiu D."/>
            <person name="Wang H."/>
            <person name="Twardziok S.O."/>
            <person name="Deal K.R."/>
            <person name="Huo N."/>
            <person name="Zhu T."/>
            <person name="Wang L."/>
            <person name="Wang Y."/>
            <person name="McGuire P.E."/>
            <person name="Liu S."/>
            <person name="Long H."/>
            <person name="Ramasamy R.K."/>
            <person name="Rodriguez J.C."/>
            <person name="Van S.L."/>
            <person name="Yuan L."/>
            <person name="Wang Z."/>
            <person name="Xia Z."/>
            <person name="Xiao L."/>
            <person name="Anderson O.D."/>
            <person name="Ouyang S."/>
            <person name="Liang Y."/>
            <person name="Zimin A.V."/>
            <person name="Pertea G."/>
            <person name="Qi P."/>
            <person name="Bennetzen J.L."/>
            <person name="Dai X."/>
            <person name="Dawson M.W."/>
            <person name="Muller H.G."/>
            <person name="Kugler K."/>
            <person name="Rivarola-Duarte L."/>
            <person name="Spannagl M."/>
            <person name="Mayer K.F.X."/>
            <person name="Lu F.H."/>
            <person name="Bevan M.W."/>
            <person name="Leroy P."/>
            <person name="Li P."/>
            <person name="You F.M."/>
            <person name="Sun Q."/>
            <person name="Liu Z."/>
            <person name="Lyons E."/>
            <person name="Wicker T."/>
            <person name="Salzberg S.L."/>
            <person name="Devos K.M."/>
            <person name="Dvorak J."/>
        </authorList>
    </citation>
    <scope>NUCLEOTIDE SEQUENCE [LARGE SCALE GENOMIC DNA]</scope>
    <source>
        <strain evidence="1">cv. AL8/78</strain>
    </source>
</reference>
<keyword evidence="2" id="KW-1185">Reference proteome</keyword>
<name>A0A453CGF7_AEGTS</name>
<sequence>MGAGRHVCSVFSTKYFVDILRGMSSGRKDVISKYGFEPLLKFEKTDIPSRFVRYIVECVDTVSSQIIVADEKIIPISKDSVPCVLGLLDSGDLATQDKDSGRNFILSRFSLREMPNITFFGDMLISSDFHSEEGTFICFMVIAMSCFLFPSSSDQIHIEFLTLLVNPKRTSGFDFCALVYDWILTGINKFVISGRVPGRKPEVF</sequence>
<dbReference type="AlphaFoldDB" id="A0A453CGF7"/>
<evidence type="ECO:0000313" key="1">
    <source>
        <dbReference type="EnsemblPlants" id="AET2Gv20836300.1"/>
    </source>
</evidence>
<dbReference type="Gramene" id="AET2Gv20836300.1">
    <property type="protein sequence ID" value="AET2Gv20836300.1"/>
    <property type="gene ID" value="AET2Gv20836300"/>
</dbReference>
<reference evidence="2" key="2">
    <citation type="journal article" date="2017" name="Nat. Plants">
        <title>The Aegilops tauschii genome reveals multiple impacts of transposons.</title>
        <authorList>
            <person name="Zhao G."/>
            <person name="Zou C."/>
            <person name="Li K."/>
            <person name="Wang K."/>
            <person name="Li T."/>
            <person name="Gao L."/>
            <person name="Zhang X."/>
            <person name="Wang H."/>
            <person name="Yang Z."/>
            <person name="Liu X."/>
            <person name="Jiang W."/>
            <person name="Mao L."/>
            <person name="Kong X."/>
            <person name="Jiao Y."/>
            <person name="Jia J."/>
        </authorList>
    </citation>
    <scope>NUCLEOTIDE SEQUENCE [LARGE SCALE GENOMIC DNA]</scope>
    <source>
        <strain evidence="2">cv. AL8/78</strain>
    </source>
</reference>
<evidence type="ECO:0000313" key="2">
    <source>
        <dbReference type="Proteomes" id="UP000015105"/>
    </source>
</evidence>
<dbReference type="EnsemblPlants" id="AET2Gv20836300.1">
    <property type="protein sequence ID" value="AET2Gv20836300.1"/>
    <property type="gene ID" value="AET2Gv20836300"/>
</dbReference>
<accession>A0A453CGF7</accession>